<sequence length="41" mass="4788">MNYLISKLKRNVSSMADEKSPSWEDFLLKIVVNSFKHKSES</sequence>
<dbReference type="EMBL" id="JALP01000266">
    <property type="protein sequence ID" value="THG89070.1"/>
    <property type="molecule type" value="Genomic_DNA"/>
</dbReference>
<organism evidence="1 2">
    <name type="scientific">Alkalihalobacillus alcalophilus ATCC 27647 = CGMCC 1.3604</name>
    <dbReference type="NCBI Taxonomy" id="1218173"/>
    <lineage>
        <taxon>Bacteria</taxon>
        <taxon>Bacillati</taxon>
        <taxon>Bacillota</taxon>
        <taxon>Bacilli</taxon>
        <taxon>Bacillales</taxon>
        <taxon>Bacillaceae</taxon>
        <taxon>Alkalihalobacillus</taxon>
    </lineage>
</organism>
<name>A0A4S4JWN8_ALKAL</name>
<gene>
    <name evidence="1" type="ORF">AJ85_19720</name>
</gene>
<dbReference type="Proteomes" id="UP000297014">
    <property type="component" value="Unassembled WGS sequence"/>
</dbReference>
<comment type="caution">
    <text evidence="1">The sequence shown here is derived from an EMBL/GenBank/DDBJ whole genome shotgun (WGS) entry which is preliminary data.</text>
</comment>
<reference evidence="1 2" key="1">
    <citation type="submission" date="2014-01" db="EMBL/GenBank/DDBJ databases">
        <title>Draft genome sequencing of Bacillus alcalophilus CGMCC 1.3604.</title>
        <authorList>
            <person name="Yang J."/>
            <person name="Diao L."/>
            <person name="Yang S."/>
        </authorList>
    </citation>
    <scope>NUCLEOTIDE SEQUENCE [LARGE SCALE GENOMIC DNA]</scope>
    <source>
        <strain evidence="1 2">CGMCC 1.3604</strain>
    </source>
</reference>
<evidence type="ECO:0000313" key="2">
    <source>
        <dbReference type="Proteomes" id="UP000297014"/>
    </source>
</evidence>
<accession>A0A4S4JWN8</accession>
<dbReference type="AlphaFoldDB" id="A0A4S4JWN8"/>
<protein>
    <submittedName>
        <fullName evidence="1">Uncharacterized protein</fullName>
    </submittedName>
</protein>
<evidence type="ECO:0000313" key="1">
    <source>
        <dbReference type="EMBL" id="THG89070.1"/>
    </source>
</evidence>
<proteinExistence type="predicted"/>